<evidence type="ECO:0000313" key="7">
    <source>
        <dbReference type="EMBL" id="KNC50393.1"/>
    </source>
</evidence>
<keyword evidence="6" id="KW-0812">Transmembrane</keyword>
<dbReference type="OrthoDB" id="192611at2759"/>
<feature type="region of interest" description="Disordered" evidence="5">
    <location>
        <begin position="49"/>
        <end position="75"/>
    </location>
</feature>
<dbReference type="PRINTS" id="PR00776">
    <property type="entry name" value="HEMOGLOBNASE"/>
</dbReference>
<evidence type="ECO:0000256" key="2">
    <source>
        <dbReference type="ARBA" id="ARBA00009941"/>
    </source>
</evidence>
<reference evidence="7 8" key="1">
    <citation type="submission" date="2010-05" db="EMBL/GenBank/DDBJ databases">
        <title>The Genome Sequence of Thecamonas trahens ATCC 50062.</title>
        <authorList>
            <consortium name="The Broad Institute Genome Sequencing Platform"/>
            <person name="Russ C."/>
            <person name="Cuomo C."/>
            <person name="Shea T."/>
            <person name="Young S.K."/>
            <person name="Zeng Q."/>
            <person name="Koehrsen M."/>
            <person name="Haas B."/>
            <person name="Borodovsky M."/>
            <person name="Guigo R."/>
            <person name="Alvarado L."/>
            <person name="Berlin A."/>
            <person name="Bochicchio J."/>
            <person name="Borenstein D."/>
            <person name="Chapman S."/>
            <person name="Chen Z."/>
            <person name="Freedman E."/>
            <person name="Gellesch M."/>
            <person name="Goldberg J."/>
            <person name="Griggs A."/>
            <person name="Gujja S."/>
            <person name="Heilman E."/>
            <person name="Heiman D."/>
            <person name="Hepburn T."/>
            <person name="Howarth C."/>
            <person name="Jen D."/>
            <person name="Larson L."/>
            <person name="Mehta T."/>
            <person name="Park D."/>
            <person name="Pearson M."/>
            <person name="Roberts A."/>
            <person name="Saif S."/>
            <person name="Shenoy N."/>
            <person name="Sisk P."/>
            <person name="Stolte C."/>
            <person name="Sykes S."/>
            <person name="Thomson T."/>
            <person name="Walk T."/>
            <person name="White J."/>
            <person name="Yandava C."/>
            <person name="Burger G."/>
            <person name="Gray M.W."/>
            <person name="Holland P.W.H."/>
            <person name="King N."/>
            <person name="Lang F.B.F."/>
            <person name="Roger A.J."/>
            <person name="Ruiz-Trillo I."/>
            <person name="Lander E."/>
            <person name="Nusbaum C."/>
        </authorList>
    </citation>
    <scope>NUCLEOTIDE SEQUENCE [LARGE SCALE GENOMIC DNA]</scope>
    <source>
        <strain evidence="7 8">ATCC 50062</strain>
    </source>
</reference>
<feature type="transmembrane region" description="Helical" evidence="6">
    <location>
        <begin position="188"/>
        <end position="207"/>
    </location>
</feature>
<dbReference type="UniPathway" id="UPA00196"/>
<sequence length="670" mass="69546">MVLAVVQYLDHCPATTATEALVAGECVLLAAAQLAVPLHRWLAAGGSRGRGEGANGGQSRTGQHGQSGSRRRRGPRSSVLIIGWHAASLLAAAVAAAAGAGLHGRSPSSAAALTTADAPGVDGSYAFWWRVALLAWLAHMVGLAVPAVWMLYAYDVRWRLAAVVGSASLALAAVAGASLLGAVPTLGMLAPMGVCCYGFVACMWSLVARRTRSWLIWAGVVSCAVLGLIAFMEPLVDFRAGPPPPQQARFTNHSLARLVSLLVLPGIALAGIDLAELVVFPWRGWGLGLGAVAVAVAVAVLAAEVAVAAEVDGAESLPVAGTSAGAGDGMSKVQVVATDGAEEAVDVAAAWLARREAGKAAAGEGAAGEGATGKAAAGGGAGDGGHTSNWAVLVCASRYWFNYRHIANTLSLYRSVQRLGIPDSHIILMLADDMACNSRNIEPAHVFNSGSLDLNLYGEAVEVDYRGYEVTAEAFLRVLTGRTPPGTAKSKMLRSDAGSNILVFMTGHGGDQFLKFQDSGEVTSVDLADAFASMASTGRFNEMLVMADTCQADTLFSAVTTPGIVTVGSSVIGESSYSYSAAHSLGVAVIDRFTYHTLSFLENRVRNASSPATLADLRNHITPSKLGSTPSWRTSHYPRSLADVPIADFFAAVPELDFIDAPYPLDHLEP</sequence>
<dbReference type="Proteomes" id="UP000054408">
    <property type="component" value="Unassembled WGS sequence"/>
</dbReference>
<dbReference type="GO" id="GO:0006508">
    <property type="term" value="P:proteolysis"/>
    <property type="evidence" value="ECO:0007669"/>
    <property type="project" value="InterPro"/>
</dbReference>
<evidence type="ECO:0000256" key="4">
    <source>
        <dbReference type="ARBA" id="ARBA00022729"/>
    </source>
</evidence>
<evidence type="ECO:0000256" key="1">
    <source>
        <dbReference type="ARBA" id="ARBA00004687"/>
    </source>
</evidence>
<dbReference type="GO" id="GO:0006506">
    <property type="term" value="P:GPI anchor biosynthetic process"/>
    <property type="evidence" value="ECO:0007669"/>
    <property type="project" value="UniProtKB-UniPathway"/>
</dbReference>
<feature type="compositionally biased region" description="Low complexity" evidence="5">
    <location>
        <begin position="57"/>
        <end position="68"/>
    </location>
</feature>
<accession>A0A0L0DGC3</accession>
<keyword evidence="8" id="KW-1185">Reference proteome</keyword>
<feature type="transmembrane region" description="Helical" evidence="6">
    <location>
        <begin position="255"/>
        <end position="275"/>
    </location>
</feature>
<gene>
    <name evidence="7" type="ORF">AMSG_06884</name>
</gene>
<feature type="transmembrane region" description="Helical" evidence="6">
    <location>
        <begin position="287"/>
        <end position="309"/>
    </location>
</feature>
<dbReference type="InterPro" id="IPR001096">
    <property type="entry name" value="Peptidase_C13"/>
</dbReference>
<keyword evidence="6" id="KW-1133">Transmembrane helix</keyword>
<keyword evidence="6" id="KW-0472">Membrane</keyword>
<dbReference type="FunFam" id="3.40.50.1460:FF:000021">
    <property type="entry name" value="GPI-anchor transamidase"/>
    <property type="match status" value="1"/>
</dbReference>
<keyword evidence="4" id="KW-0732">Signal</keyword>
<protein>
    <recommendedName>
        <fullName evidence="9">GPI-anchor transamidase</fullName>
    </recommendedName>
</protein>
<dbReference type="InterPro" id="IPR028361">
    <property type="entry name" value="GPI_transamidase"/>
</dbReference>
<feature type="transmembrane region" description="Helical" evidence="6">
    <location>
        <begin position="214"/>
        <end position="235"/>
    </location>
</feature>
<keyword evidence="3" id="KW-0337">GPI-anchor biosynthesis</keyword>
<proteinExistence type="inferred from homology"/>
<evidence type="ECO:0000256" key="6">
    <source>
        <dbReference type="SAM" id="Phobius"/>
    </source>
</evidence>
<organism evidence="7 8">
    <name type="scientific">Thecamonas trahens ATCC 50062</name>
    <dbReference type="NCBI Taxonomy" id="461836"/>
    <lineage>
        <taxon>Eukaryota</taxon>
        <taxon>Apusozoa</taxon>
        <taxon>Apusomonadida</taxon>
        <taxon>Apusomonadidae</taxon>
        <taxon>Thecamonas</taxon>
    </lineage>
</organism>
<dbReference type="STRING" id="461836.A0A0L0DGC3"/>
<dbReference type="eggNOG" id="KOG1349">
    <property type="taxonomic scope" value="Eukaryota"/>
</dbReference>
<dbReference type="GO" id="GO:0003923">
    <property type="term" value="F:GPI-anchor transamidase activity"/>
    <property type="evidence" value="ECO:0007669"/>
    <property type="project" value="InterPro"/>
</dbReference>
<feature type="transmembrane region" description="Helical" evidence="6">
    <location>
        <begin position="160"/>
        <end position="182"/>
    </location>
</feature>
<evidence type="ECO:0000313" key="8">
    <source>
        <dbReference type="Proteomes" id="UP000054408"/>
    </source>
</evidence>
<dbReference type="GeneID" id="25565951"/>
<feature type="transmembrane region" description="Helical" evidence="6">
    <location>
        <begin position="79"/>
        <end position="100"/>
    </location>
</feature>
<evidence type="ECO:0000256" key="5">
    <source>
        <dbReference type="SAM" id="MobiDB-lite"/>
    </source>
</evidence>
<feature type="transmembrane region" description="Helical" evidence="6">
    <location>
        <begin position="127"/>
        <end position="153"/>
    </location>
</feature>
<dbReference type="AlphaFoldDB" id="A0A0L0DGC3"/>
<dbReference type="PANTHER" id="PTHR48067:SF1">
    <property type="entry name" value="GPI-ANCHOR TRANSAMIDASE"/>
    <property type="match status" value="1"/>
</dbReference>
<comment type="pathway">
    <text evidence="1">Glycolipid biosynthesis; glycosylphosphatidylinositol-anchor biosynthesis.</text>
</comment>
<dbReference type="Gene3D" id="3.40.50.1460">
    <property type="match status" value="1"/>
</dbReference>
<feature type="compositionally biased region" description="Gly residues" evidence="5">
    <location>
        <begin position="365"/>
        <end position="383"/>
    </location>
</feature>
<dbReference type="PANTHER" id="PTHR48067">
    <property type="entry name" value="GPI-ANCHOR TRANSAMIDASE"/>
    <property type="match status" value="1"/>
</dbReference>
<evidence type="ECO:0000256" key="3">
    <source>
        <dbReference type="ARBA" id="ARBA00022502"/>
    </source>
</evidence>
<dbReference type="EMBL" id="GL349461">
    <property type="protein sequence ID" value="KNC50393.1"/>
    <property type="molecule type" value="Genomic_DNA"/>
</dbReference>
<dbReference type="GO" id="GO:0042765">
    <property type="term" value="C:GPI-anchor transamidase complex"/>
    <property type="evidence" value="ECO:0007669"/>
    <property type="project" value="InterPro"/>
</dbReference>
<evidence type="ECO:0008006" key="9">
    <source>
        <dbReference type="Google" id="ProtNLM"/>
    </source>
</evidence>
<comment type="similarity">
    <text evidence="2">Belongs to the peptidase C13 family.</text>
</comment>
<feature type="region of interest" description="Disordered" evidence="5">
    <location>
        <begin position="363"/>
        <end position="383"/>
    </location>
</feature>
<name>A0A0L0DGC3_THETB</name>
<dbReference type="GO" id="GO:0016255">
    <property type="term" value="P:attachment of GPI anchor to protein"/>
    <property type="evidence" value="ECO:0007669"/>
    <property type="project" value="InterPro"/>
</dbReference>
<dbReference type="RefSeq" id="XP_013756935.1">
    <property type="nucleotide sequence ID" value="XM_013901481.1"/>
</dbReference>
<dbReference type="Pfam" id="PF01650">
    <property type="entry name" value="Peptidase_C13"/>
    <property type="match status" value="1"/>
</dbReference>